<evidence type="ECO:0008006" key="4">
    <source>
        <dbReference type="Google" id="ProtNLM"/>
    </source>
</evidence>
<dbReference type="Proteomes" id="UP000198286">
    <property type="component" value="Plasmid unnamed 1"/>
</dbReference>
<organism evidence="2 3">
    <name type="scientific">Mycobacterium intracellulare subsp. chimaera</name>
    <dbReference type="NCBI Taxonomy" id="222805"/>
    <lineage>
        <taxon>Bacteria</taxon>
        <taxon>Bacillati</taxon>
        <taxon>Actinomycetota</taxon>
        <taxon>Actinomycetes</taxon>
        <taxon>Mycobacteriales</taxon>
        <taxon>Mycobacteriaceae</taxon>
        <taxon>Mycobacterium</taxon>
        <taxon>Mycobacterium avium complex (MAC)</taxon>
    </lineage>
</organism>
<geneLocation type="plasmid" evidence="2 3">
    <name>unnamed 1</name>
</geneLocation>
<sequence>MAEQASASDLTPRRKSRRGSENRRMSAQFTMRMTAQARAKLDEAARSQGFKDAKALVMFRLREDLGTRELVS</sequence>
<protein>
    <recommendedName>
        <fullName evidence="4">Ribbon-helix-helix protein CopG domain-containing protein</fullName>
    </recommendedName>
</protein>
<dbReference type="EMBL" id="CP015268">
    <property type="protein sequence ID" value="ASL18175.1"/>
    <property type="molecule type" value="Genomic_DNA"/>
</dbReference>
<accession>A0A7U5RYZ4</accession>
<evidence type="ECO:0000313" key="2">
    <source>
        <dbReference type="EMBL" id="ASL18175.1"/>
    </source>
</evidence>
<feature type="region of interest" description="Disordered" evidence="1">
    <location>
        <begin position="1"/>
        <end position="28"/>
    </location>
</feature>
<proteinExistence type="predicted"/>
<keyword evidence="2" id="KW-0614">Plasmid</keyword>
<reference evidence="2 3" key="1">
    <citation type="journal article" date="2017" name="Lancet Infect. Dis.">
        <title>Global outbreak of severe Mycobacterium chimaera disease after cardiac surgery: a molecular epidemiological study.</title>
        <authorList>
            <person name="van Ingen J."/>
            <person name="Kohl T."/>
            <person name="Kranzer K."/>
            <person name="Hasse B."/>
            <person name="Keller P."/>
            <person name="Szafranska A."/>
            <person name="Hillemann D."/>
            <person name="Chand M."/>
            <person name="Schreiber P."/>
            <person name="Sommerstein R."/>
            <person name="Berger C."/>
            <person name="Genoni M."/>
            <person name="Ruegg C."/>
            <person name="Troillet N."/>
            <person name="Widmer A.F."/>
            <person name="Becker S.L."/>
            <person name="Herrmann M."/>
            <person name="Eckmanns T."/>
            <person name="Haller S."/>
            <person name="Hoeller C."/>
            <person name="Debast S.B."/>
            <person name="Wolfhagen M.J."/>
            <person name="Hopman J."/>
            <person name="Kluytmans J."/>
            <person name="Langelaar M."/>
            <person name="Notermans D.W."/>
            <person name="ten Oever J."/>
            <person name="van den Barselaar P."/>
            <person name="Vonk A.B.A."/>
            <person name="Vos M.C."/>
            <person name="Ahmed N."/>
            <person name="Brown T."/>
            <person name="Crook D."/>
            <person name="Lamagni T."/>
            <person name="Phin N."/>
            <person name="Smith E.G."/>
            <person name="Zambon M."/>
            <person name="Serr A."/>
            <person name="Goetting T."/>
            <person name="Ebner W."/>
            <person name="Thuermer A."/>
            <person name="Utpatel C."/>
            <person name="Sproer C."/>
            <person name="Bunk B."/>
            <person name="Nubel U."/>
            <person name="Bloemberg G."/>
            <person name="Bottger E."/>
            <person name="Niemann S."/>
            <person name="Wagner D."/>
            <person name="Sax H."/>
        </authorList>
    </citation>
    <scope>NUCLEOTIDE SEQUENCE [LARGE SCALE GENOMIC DNA]</scope>
    <source>
        <strain evidence="2 3">ZUERICH-2</strain>
        <plasmid evidence="2 3">unnamed 1</plasmid>
    </source>
</reference>
<evidence type="ECO:0000313" key="3">
    <source>
        <dbReference type="Proteomes" id="UP000198286"/>
    </source>
</evidence>
<dbReference type="AlphaFoldDB" id="A0A7U5RYZ4"/>
<gene>
    <name evidence="2" type="ORF">MYCOZU2_05830</name>
</gene>
<name>A0A7U5RYZ4_MYCIT</name>
<evidence type="ECO:0000256" key="1">
    <source>
        <dbReference type="SAM" id="MobiDB-lite"/>
    </source>
</evidence>